<dbReference type="PROSITE" id="PS50048">
    <property type="entry name" value="ZN2_CY6_FUNGAL_2"/>
    <property type="match status" value="1"/>
</dbReference>
<feature type="compositionally biased region" description="Polar residues" evidence="2">
    <location>
        <begin position="294"/>
        <end position="314"/>
    </location>
</feature>
<evidence type="ECO:0000256" key="1">
    <source>
        <dbReference type="ARBA" id="ARBA00023242"/>
    </source>
</evidence>
<dbReference type="CDD" id="cd00067">
    <property type="entry name" value="GAL4"/>
    <property type="match status" value="1"/>
</dbReference>
<accession>A0A6A5T0H2</accession>
<dbReference type="InterPro" id="IPR036864">
    <property type="entry name" value="Zn2-C6_fun-type_DNA-bd_sf"/>
</dbReference>
<dbReference type="EMBL" id="ML976009">
    <property type="protein sequence ID" value="KAF1945474.1"/>
    <property type="molecule type" value="Genomic_DNA"/>
</dbReference>
<sequence>MSQIQYDSSPNEGWQDLVAWDDELYDPFFQGENNYTGAQDSSFAASYHLSGSVGSEQPYLVSAPPSVADGPPSLGHTVSAPPSILDGPSSFGYAYGTSLSFDTTTTSPLVGNEDGQYFGSFGACESGLLSPLGRITESPILDTRYDRIPNTFEPTGLLESTTDAVFNPYVAGSSRSFSGQDVRVSQVFSNVGTWADQPQIIEPIAESGESRTDVAPITIPQPTSQSYNSAYSPYGRPGGNYREQSRSRAVTIPDTTRRPASYNHGVAHSQRTQRVPPALSVSPVISRHPRSVALSRSTSQSQRKPSTPSPNSDSYGWVSYHPNPLTHRLAPTSTEGLPGRALRGRKRGLTAEQRRHAALMRIVGACSNCQRRKEKCDPGTPCKACLEHYKGDLVNHPCRDRMLSDLSGAFLSDRLGWHPTARSLESFVAPNNLNVLTGITYTIPLVFGFGPTLPVSVHALQLQGPQPLVHKHIIYTWPPGLSSASPHQHAVLPAVLTTDATSNLIQTLDSHLSLLVTHHFRSFPLYCSPLQILREIYIFSRALPTNSPHACTLHHALKLLVLVHIGGDITLPPRCENAVLEQLVGSTMNLPQDVNPTPCFLRAQLGAVMPVLALQLMKQVLSSLEQMFLAKQDEEWPVALAVLITVLMTVESVHYHAAKIPYHASCDTSTSNEESRAVDDEQGVQTLVAFYAACFGPWHARLGADWEGDANTMASRCQNAQGAVLSAEDAFVEGVRDGVRRASAEGYLVGKYNGKREGGDGDMGFFFDRLVARVLGMRL</sequence>
<dbReference type="SUPFAM" id="SSF57701">
    <property type="entry name" value="Zn2/Cys6 DNA-binding domain"/>
    <property type="match status" value="1"/>
</dbReference>
<organism evidence="4 5">
    <name type="scientific">Clathrospora elynae</name>
    <dbReference type="NCBI Taxonomy" id="706981"/>
    <lineage>
        <taxon>Eukaryota</taxon>
        <taxon>Fungi</taxon>
        <taxon>Dikarya</taxon>
        <taxon>Ascomycota</taxon>
        <taxon>Pezizomycotina</taxon>
        <taxon>Dothideomycetes</taxon>
        <taxon>Pleosporomycetidae</taxon>
        <taxon>Pleosporales</taxon>
        <taxon>Diademaceae</taxon>
        <taxon>Clathrospora</taxon>
    </lineage>
</organism>
<dbReference type="InterPro" id="IPR052973">
    <property type="entry name" value="Fungal_sec-metab_reg_TF"/>
</dbReference>
<protein>
    <recommendedName>
        <fullName evidence="3">Zn(2)-C6 fungal-type domain-containing protein</fullName>
    </recommendedName>
</protein>
<dbReference type="PANTHER" id="PTHR35392">
    <property type="entry name" value="ZN(II)2CYS6 TRANSCRIPTION FACTOR (EUROFUNG)-RELATED-RELATED"/>
    <property type="match status" value="1"/>
</dbReference>
<dbReference type="OrthoDB" id="3921198at2759"/>
<dbReference type="InterPro" id="IPR001138">
    <property type="entry name" value="Zn2Cys6_DnaBD"/>
</dbReference>
<evidence type="ECO:0000256" key="2">
    <source>
        <dbReference type="SAM" id="MobiDB-lite"/>
    </source>
</evidence>
<keyword evidence="1" id="KW-0539">Nucleus</keyword>
<dbReference type="PANTHER" id="PTHR35392:SF3">
    <property type="entry name" value="ZN(2)-C6 FUNGAL-TYPE DOMAIN-CONTAINING PROTEIN"/>
    <property type="match status" value="1"/>
</dbReference>
<evidence type="ECO:0000313" key="5">
    <source>
        <dbReference type="Proteomes" id="UP000800038"/>
    </source>
</evidence>
<feature type="compositionally biased region" description="Polar residues" evidence="2">
    <location>
        <begin position="220"/>
        <end position="231"/>
    </location>
</feature>
<feature type="region of interest" description="Disordered" evidence="2">
    <location>
        <begin position="329"/>
        <end position="348"/>
    </location>
</feature>
<proteinExistence type="predicted"/>
<dbReference type="Pfam" id="PF00172">
    <property type="entry name" value="Zn_clus"/>
    <property type="match status" value="1"/>
</dbReference>
<evidence type="ECO:0000313" key="4">
    <source>
        <dbReference type="EMBL" id="KAF1945474.1"/>
    </source>
</evidence>
<reference evidence="4" key="1">
    <citation type="journal article" date="2020" name="Stud. Mycol.">
        <title>101 Dothideomycetes genomes: a test case for predicting lifestyles and emergence of pathogens.</title>
        <authorList>
            <person name="Haridas S."/>
            <person name="Albert R."/>
            <person name="Binder M."/>
            <person name="Bloem J."/>
            <person name="Labutti K."/>
            <person name="Salamov A."/>
            <person name="Andreopoulos B."/>
            <person name="Baker S."/>
            <person name="Barry K."/>
            <person name="Bills G."/>
            <person name="Bluhm B."/>
            <person name="Cannon C."/>
            <person name="Castanera R."/>
            <person name="Culley D."/>
            <person name="Daum C."/>
            <person name="Ezra D."/>
            <person name="Gonzalez J."/>
            <person name="Henrissat B."/>
            <person name="Kuo A."/>
            <person name="Liang C."/>
            <person name="Lipzen A."/>
            <person name="Lutzoni F."/>
            <person name="Magnuson J."/>
            <person name="Mondo S."/>
            <person name="Nolan M."/>
            <person name="Ohm R."/>
            <person name="Pangilinan J."/>
            <person name="Park H.-J."/>
            <person name="Ramirez L."/>
            <person name="Alfaro M."/>
            <person name="Sun H."/>
            <person name="Tritt A."/>
            <person name="Yoshinaga Y."/>
            <person name="Zwiers L.-H."/>
            <person name="Turgeon B."/>
            <person name="Goodwin S."/>
            <person name="Spatafora J."/>
            <person name="Crous P."/>
            <person name="Grigoriev I."/>
        </authorList>
    </citation>
    <scope>NUCLEOTIDE SEQUENCE</scope>
    <source>
        <strain evidence="4">CBS 161.51</strain>
    </source>
</reference>
<feature type="domain" description="Zn(2)-C6 fungal-type" evidence="3">
    <location>
        <begin position="365"/>
        <end position="400"/>
    </location>
</feature>
<dbReference type="AlphaFoldDB" id="A0A6A5T0H2"/>
<gene>
    <name evidence="4" type="ORF">EJ02DRAFT_451505</name>
</gene>
<dbReference type="GO" id="GO:0008270">
    <property type="term" value="F:zinc ion binding"/>
    <property type="evidence" value="ECO:0007669"/>
    <property type="project" value="InterPro"/>
</dbReference>
<evidence type="ECO:0000259" key="3">
    <source>
        <dbReference type="PROSITE" id="PS50048"/>
    </source>
</evidence>
<dbReference type="Proteomes" id="UP000800038">
    <property type="component" value="Unassembled WGS sequence"/>
</dbReference>
<dbReference type="GO" id="GO:0000981">
    <property type="term" value="F:DNA-binding transcription factor activity, RNA polymerase II-specific"/>
    <property type="evidence" value="ECO:0007669"/>
    <property type="project" value="InterPro"/>
</dbReference>
<feature type="region of interest" description="Disordered" evidence="2">
    <location>
        <begin position="205"/>
        <end position="320"/>
    </location>
</feature>
<keyword evidence="5" id="KW-1185">Reference proteome</keyword>
<name>A0A6A5T0H2_9PLEO</name>